<dbReference type="Gene3D" id="3.30.420.40">
    <property type="match status" value="2"/>
</dbReference>
<accession>A0A6F8YWL6</accession>
<dbReference type="PANTHER" id="PTHR43190">
    <property type="entry name" value="N-ACETYL-D-GLUCOSAMINE KINASE"/>
    <property type="match status" value="1"/>
</dbReference>
<dbReference type="EMBL" id="AP022871">
    <property type="protein sequence ID" value="BCB90393.1"/>
    <property type="molecule type" value="Genomic_DNA"/>
</dbReference>
<dbReference type="PANTHER" id="PTHR43190:SF3">
    <property type="entry name" value="N-ACETYL-D-GLUCOSAMINE KINASE"/>
    <property type="match status" value="1"/>
</dbReference>
<feature type="domain" description="ATPase BadF/BadG/BcrA/BcrD type" evidence="1">
    <location>
        <begin position="86"/>
        <end position="249"/>
    </location>
</feature>
<dbReference type="Proteomes" id="UP000503011">
    <property type="component" value="Chromosome"/>
</dbReference>
<dbReference type="AlphaFoldDB" id="A0A6F8YWL6"/>
<dbReference type="Pfam" id="PF01869">
    <property type="entry name" value="BcrAD_BadFG"/>
    <property type="match status" value="1"/>
</dbReference>
<organism evidence="2 3">
    <name type="scientific">Phytohabitans suffuscus</name>
    <dbReference type="NCBI Taxonomy" id="624315"/>
    <lineage>
        <taxon>Bacteria</taxon>
        <taxon>Bacillati</taxon>
        <taxon>Actinomycetota</taxon>
        <taxon>Actinomycetes</taxon>
        <taxon>Micromonosporales</taxon>
        <taxon>Micromonosporaceae</taxon>
    </lineage>
</organism>
<gene>
    <name evidence="2" type="ORF">Psuf_077060</name>
</gene>
<evidence type="ECO:0000313" key="3">
    <source>
        <dbReference type="Proteomes" id="UP000503011"/>
    </source>
</evidence>
<keyword evidence="3" id="KW-1185">Reference proteome</keyword>
<dbReference type="SUPFAM" id="SSF53067">
    <property type="entry name" value="Actin-like ATPase domain"/>
    <property type="match status" value="1"/>
</dbReference>
<protein>
    <recommendedName>
        <fullName evidence="1">ATPase BadF/BadG/BcrA/BcrD type domain-containing protein</fullName>
    </recommendedName>
</protein>
<dbReference type="InterPro" id="IPR052519">
    <property type="entry name" value="Euk-type_GlcNAc_Kinase"/>
</dbReference>
<sequence length="304" mass="31326">MVRAEGCDGAARELVFPSMNPASVGPEGAAATLAAIFRRVVALAGGAPVTAWIGSASVTPETIDRVGDEVRAAASGTGLRGLVALSEDATTLLLAPPLNGTGIVTIVGTGTITVARGPAGPLTQFGGYEYLLDDEGSGFDLGLHGLRAAARAFDRRGPRTVLLERMREAYGRPVPALGVELAATPYPKKAVAEFAVRVCEAADEGDAVAAELVDHAVAAILRNIRAALPLFPGPEIDLVLAGSVATRSHSYAGRLAGRLARTDPRLRRHVVAQPAASALEMARRVRGTGAVPAPPDCLHACLRL</sequence>
<proteinExistence type="predicted"/>
<reference evidence="2 3" key="1">
    <citation type="submission" date="2020-03" db="EMBL/GenBank/DDBJ databases">
        <title>Whole genome shotgun sequence of Phytohabitans suffuscus NBRC 105367.</title>
        <authorList>
            <person name="Komaki H."/>
            <person name="Tamura T."/>
        </authorList>
    </citation>
    <scope>NUCLEOTIDE SEQUENCE [LARGE SCALE GENOMIC DNA]</scope>
    <source>
        <strain evidence="2 3">NBRC 105367</strain>
    </source>
</reference>
<evidence type="ECO:0000313" key="2">
    <source>
        <dbReference type="EMBL" id="BCB90393.1"/>
    </source>
</evidence>
<name>A0A6F8YWL6_9ACTN</name>
<evidence type="ECO:0000259" key="1">
    <source>
        <dbReference type="Pfam" id="PF01869"/>
    </source>
</evidence>
<dbReference type="InterPro" id="IPR002731">
    <property type="entry name" value="ATPase_BadF"/>
</dbReference>
<reference evidence="2 3" key="2">
    <citation type="submission" date="2020-03" db="EMBL/GenBank/DDBJ databases">
        <authorList>
            <person name="Ichikawa N."/>
            <person name="Kimura A."/>
            <person name="Kitahashi Y."/>
            <person name="Uohara A."/>
        </authorList>
    </citation>
    <scope>NUCLEOTIDE SEQUENCE [LARGE SCALE GENOMIC DNA]</scope>
    <source>
        <strain evidence="2 3">NBRC 105367</strain>
    </source>
</reference>
<dbReference type="KEGG" id="psuu:Psuf_077060"/>
<dbReference type="InterPro" id="IPR043129">
    <property type="entry name" value="ATPase_NBD"/>
</dbReference>